<sequence>GSDQPALLTLPPSKDFIDELQKCWANPKSLTHHTSASRALAAMQDADTYGLGQMPKVDPIIASFVLFPEEVLRPTVRCPLPQCRITDDHLIQAYNTAA</sequence>
<accession>A0ABD0MKB6</accession>
<dbReference type="AlphaFoldDB" id="A0ABD0MKB6"/>
<feature type="non-terminal residue" evidence="1">
    <location>
        <position position="98"/>
    </location>
</feature>
<proteinExistence type="predicted"/>
<comment type="caution">
    <text evidence="1">The sequence shown here is derived from an EMBL/GenBank/DDBJ whole genome shotgun (WGS) entry which is preliminary data.</text>
</comment>
<reference evidence="1 2" key="1">
    <citation type="submission" date="2024-05" db="EMBL/GenBank/DDBJ databases">
        <title>Genome sequencing and assembly of Indian major carp, Cirrhinus mrigala (Hamilton, 1822).</title>
        <authorList>
            <person name="Mohindra V."/>
            <person name="Chowdhury L.M."/>
            <person name="Lal K."/>
            <person name="Jena J.K."/>
        </authorList>
    </citation>
    <scope>NUCLEOTIDE SEQUENCE [LARGE SCALE GENOMIC DNA]</scope>
    <source>
        <strain evidence="1">CM1030</strain>
        <tissue evidence="1">Blood</tissue>
    </source>
</reference>
<dbReference type="Proteomes" id="UP001529510">
    <property type="component" value="Unassembled WGS sequence"/>
</dbReference>
<name>A0ABD0MKB6_CIRMR</name>
<gene>
    <name evidence="1" type="ORF">M9458_055770</name>
</gene>
<keyword evidence="2" id="KW-1185">Reference proteome</keyword>
<dbReference type="EMBL" id="JAMKFB020000562">
    <property type="protein sequence ID" value="KAL0148966.1"/>
    <property type="molecule type" value="Genomic_DNA"/>
</dbReference>
<evidence type="ECO:0000313" key="2">
    <source>
        <dbReference type="Proteomes" id="UP001529510"/>
    </source>
</evidence>
<feature type="non-terminal residue" evidence="1">
    <location>
        <position position="1"/>
    </location>
</feature>
<organism evidence="1 2">
    <name type="scientific">Cirrhinus mrigala</name>
    <name type="common">Mrigala</name>
    <dbReference type="NCBI Taxonomy" id="683832"/>
    <lineage>
        <taxon>Eukaryota</taxon>
        <taxon>Metazoa</taxon>
        <taxon>Chordata</taxon>
        <taxon>Craniata</taxon>
        <taxon>Vertebrata</taxon>
        <taxon>Euteleostomi</taxon>
        <taxon>Actinopterygii</taxon>
        <taxon>Neopterygii</taxon>
        <taxon>Teleostei</taxon>
        <taxon>Ostariophysi</taxon>
        <taxon>Cypriniformes</taxon>
        <taxon>Cyprinidae</taxon>
        <taxon>Labeoninae</taxon>
        <taxon>Labeonini</taxon>
        <taxon>Cirrhinus</taxon>
    </lineage>
</organism>
<evidence type="ECO:0000313" key="1">
    <source>
        <dbReference type="EMBL" id="KAL0148966.1"/>
    </source>
</evidence>
<protein>
    <submittedName>
        <fullName evidence="1">Uncharacterized protein</fullName>
    </submittedName>
</protein>